<dbReference type="EMBL" id="JAFNJU010000009">
    <property type="protein sequence ID" value="MBO1265740.1"/>
    <property type="molecule type" value="Genomic_DNA"/>
</dbReference>
<protein>
    <submittedName>
        <fullName evidence="3">Metallophosphoesterase family protein</fullName>
    </submittedName>
</protein>
<dbReference type="AlphaFoldDB" id="A0A939KLJ3"/>
<evidence type="ECO:0000313" key="4">
    <source>
        <dbReference type="Proteomes" id="UP000664218"/>
    </source>
</evidence>
<sequence>MKYLILSDIHSNIQAFTKVLEVEKYDKILFLGDVVGYGADPDLCYKRFLELGGEGVMGNHEYGVIKPFTLVNFSENARLGVMHSIKKLPKDYVDHMKRLPEIIQVEDFILCHSMLGHPLEFPYVFPENKDSVFLRESFAAMKKYGAKVMFTGHTHKPCIFKYKSDETIEMYNSQNGDIYLDENLYIINVGSVGQSRNSIPKAHYVIYDTQERKVAFKAVDYNIKEAARRIEEEGLPDFLAKRLFLGI</sequence>
<dbReference type="InterPro" id="IPR024654">
    <property type="entry name" value="Calcineurin-like_PHP_lpxH"/>
</dbReference>
<dbReference type="Pfam" id="PF12850">
    <property type="entry name" value="Metallophos_2"/>
    <property type="match status" value="1"/>
</dbReference>
<reference evidence="3" key="1">
    <citation type="submission" date="2021-03" db="EMBL/GenBank/DDBJ databases">
        <title>Proteiniclasticum marinus sp. nov., isolated from tidal flat sediment.</title>
        <authorList>
            <person name="Namirimu T."/>
            <person name="Yang J.-A."/>
            <person name="Yang S.-H."/>
            <person name="Kim Y.-J."/>
            <person name="Kwon K.K."/>
        </authorList>
    </citation>
    <scope>NUCLEOTIDE SEQUENCE</scope>
    <source>
        <strain evidence="3">SCR006</strain>
    </source>
</reference>
<dbReference type="Proteomes" id="UP000664218">
    <property type="component" value="Unassembled WGS sequence"/>
</dbReference>
<gene>
    <name evidence="3" type="ORF">J3A84_11940</name>
</gene>
<dbReference type="RefSeq" id="WP_207600265.1">
    <property type="nucleotide sequence ID" value="NZ_JAFNJU010000009.1"/>
</dbReference>
<accession>A0A939KLJ3</accession>
<dbReference type="PANTHER" id="PTHR42850">
    <property type="entry name" value="METALLOPHOSPHOESTERASE"/>
    <property type="match status" value="1"/>
</dbReference>
<proteinExistence type="inferred from homology"/>
<evidence type="ECO:0000256" key="1">
    <source>
        <dbReference type="ARBA" id="ARBA00008950"/>
    </source>
</evidence>
<name>A0A939KLJ3_9CLOT</name>
<dbReference type="Gene3D" id="3.60.21.10">
    <property type="match status" value="1"/>
</dbReference>
<evidence type="ECO:0000313" key="3">
    <source>
        <dbReference type="EMBL" id="MBO1265740.1"/>
    </source>
</evidence>
<organism evidence="3 4">
    <name type="scientific">Proteiniclasticum aestuarii</name>
    <dbReference type="NCBI Taxonomy" id="2817862"/>
    <lineage>
        <taxon>Bacteria</taxon>
        <taxon>Bacillati</taxon>
        <taxon>Bacillota</taxon>
        <taxon>Clostridia</taxon>
        <taxon>Eubacteriales</taxon>
        <taxon>Clostridiaceae</taxon>
        <taxon>Proteiniclasticum</taxon>
    </lineage>
</organism>
<comment type="similarity">
    <text evidence="1">Belongs to the metallophosphoesterase superfamily. YfcE family.</text>
</comment>
<dbReference type="GO" id="GO:0016791">
    <property type="term" value="F:phosphatase activity"/>
    <property type="evidence" value="ECO:0007669"/>
    <property type="project" value="TreeGrafter"/>
</dbReference>
<dbReference type="InterPro" id="IPR011152">
    <property type="entry name" value="Pesterase_MJ0912"/>
</dbReference>
<keyword evidence="4" id="KW-1185">Reference proteome</keyword>
<dbReference type="GO" id="GO:0005737">
    <property type="term" value="C:cytoplasm"/>
    <property type="evidence" value="ECO:0007669"/>
    <property type="project" value="TreeGrafter"/>
</dbReference>
<dbReference type="PANTHER" id="PTHR42850:SF2">
    <property type="entry name" value="BLL5683 PROTEIN"/>
    <property type="match status" value="1"/>
</dbReference>
<evidence type="ECO:0000259" key="2">
    <source>
        <dbReference type="Pfam" id="PF12850"/>
    </source>
</evidence>
<dbReference type="PIRSF" id="PIRSF000883">
    <property type="entry name" value="Pesterase_MJ0912"/>
    <property type="match status" value="1"/>
</dbReference>
<dbReference type="InterPro" id="IPR029052">
    <property type="entry name" value="Metallo-depent_PP-like"/>
</dbReference>
<dbReference type="SUPFAM" id="SSF56300">
    <property type="entry name" value="Metallo-dependent phosphatases"/>
    <property type="match status" value="1"/>
</dbReference>
<dbReference type="InterPro" id="IPR050126">
    <property type="entry name" value="Ap4A_hydrolase"/>
</dbReference>
<feature type="domain" description="Calcineurin-like phosphoesterase" evidence="2">
    <location>
        <begin position="1"/>
        <end position="211"/>
    </location>
</feature>
<comment type="caution">
    <text evidence="3">The sequence shown here is derived from an EMBL/GenBank/DDBJ whole genome shotgun (WGS) entry which is preliminary data.</text>
</comment>